<evidence type="ECO:0000256" key="1">
    <source>
        <dbReference type="ARBA" id="ARBA00023122"/>
    </source>
</evidence>
<keyword evidence="1 2" id="KW-0129">CBS domain</keyword>
<dbReference type="SMART" id="SM00116">
    <property type="entry name" value="CBS"/>
    <property type="match status" value="2"/>
</dbReference>
<protein>
    <recommendedName>
        <fullName evidence="3">CBS domain-containing protein</fullName>
    </recommendedName>
</protein>
<evidence type="ECO:0000256" key="2">
    <source>
        <dbReference type="PROSITE-ProRule" id="PRU00703"/>
    </source>
</evidence>
<organism evidence="4 5">
    <name type="scientific">Asparagus officinalis</name>
    <name type="common">Garden asparagus</name>
    <dbReference type="NCBI Taxonomy" id="4686"/>
    <lineage>
        <taxon>Eukaryota</taxon>
        <taxon>Viridiplantae</taxon>
        <taxon>Streptophyta</taxon>
        <taxon>Embryophyta</taxon>
        <taxon>Tracheophyta</taxon>
        <taxon>Spermatophyta</taxon>
        <taxon>Magnoliopsida</taxon>
        <taxon>Liliopsida</taxon>
        <taxon>Asparagales</taxon>
        <taxon>Asparagaceae</taxon>
        <taxon>Asparagoideae</taxon>
        <taxon>Asparagus</taxon>
    </lineage>
</organism>
<dbReference type="PANTHER" id="PTHR43080">
    <property type="entry name" value="CBS DOMAIN-CONTAINING PROTEIN CBSX3, MITOCHONDRIAL"/>
    <property type="match status" value="1"/>
</dbReference>
<dbReference type="InterPro" id="IPR051257">
    <property type="entry name" value="Diverse_CBS-Domain"/>
</dbReference>
<dbReference type="OMA" id="KKYRHSD"/>
<proteinExistence type="predicted"/>
<evidence type="ECO:0000259" key="3">
    <source>
        <dbReference type="PROSITE" id="PS51371"/>
    </source>
</evidence>
<dbReference type="Gramene" id="ONK79511">
    <property type="protein sequence ID" value="ONK79511"/>
    <property type="gene ID" value="A4U43_C01F7100"/>
</dbReference>
<keyword evidence="5" id="KW-1185">Reference proteome</keyword>
<dbReference type="OrthoDB" id="418595at2759"/>
<dbReference type="Proteomes" id="UP000243459">
    <property type="component" value="Chromosome 1"/>
</dbReference>
<sequence length="220" mass="23658">MACANLAFQFSSCINRSNICTFGKARALSSGLQVGPKKGEVWAFSSPIGSRRPGIDENPEAIISGEWQENFSFLSFDDLRAYLEAHTDDESTENGPSSMMLGEVMSTSVLTATAEQTLEDVGDDLELVSVMPVVDGELRCTGVISKSDRAKASHELKSTVGEVMTSPAITLPFNKTVKDAATLMLKMKISMIPILNKRSQVIGIVTGDEISQALEAMETA</sequence>
<gene>
    <name evidence="4" type="ORF">A4U43_C01F7100</name>
</gene>
<evidence type="ECO:0000313" key="4">
    <source>
        <dbReference type="EMBL" id="ONK79511.1"/>
    </source>
</evidence>
<feature type="domain" description="CBS" evidence="3">
    <location>
        <begin position="164"/>
        <end position="220"/>
    </location>
</feature>
<name>A0A5P1FS26_ASPOF</name>
<dbReference type="SUPFAM" id="SSF54631">
    <property type="entry name" value="CBS-domain pair"/>
    <property type="match status" value="1"/>
</dbReference>
<dbReference type="InterPro" id="IPR046342">
    <property type="entry name" value="CBS_dom_sf"/>
</dbReference>
<dbReference type="InterPro" id="IPR000644">
    <property type="entry name" value="CBS_dom"/>
</dbReference>
<dbReference type="EMBL" id="CM007381">
    <property type="protein sequence ID" value="ONK79511.1"/>
    <property type="molecule type" value="Genomic_DNA"/>
</dbReference>
<evidence type="ECO:0000313" key="5">
    <source>
        <dbReference type="Proteomes" id="UP000243459"/>
    </source>
</evidence>
<dbReference type="PANTHER" id="PTHR43080:SF29">
    <property type="entry name" value="OS02G0818000 PROTEIN"/>
    <property type="match status" value="1"/>
</dbReference>
<reference evidence="5" key="1">
    <citation type="journal article" date="2017" name="Nat. Commun.">
        <title>The asparagus genome sheds light on the origin and evolution of a young Y chromosome.</title>
        <authorList>
            <person name="Harkess A."/>
            <person name="Zhou J."/>
            <person name="Xu C."/>
            <person name="Bowers J.E."/>
            <person name="Van der Hulst R."/>
            <person name="Ayyampalayam S."/>
            <person name="Mercati F."/>
            <person name="Riccardi P."/>
            <person name="McKain M.R."/>
            <person name="Kakrana A."/>
            <person name="Tang H."/>
            <person name="Ray J."/>
            <person name="Groenendijk J."/>
            <person name="Arikit S."/>
            <person name="Mathioni S.M."/>
            <person name="Nakano M."/>
            <person name="Shan H."/>
            <person name="Telgmann-Rauber A."/>
            <person name="Kanno A."/>
            <person name="Yue Z."/>
            <person name="Chen H."/>
            <person name="Li W."/>
            <person name="Chen Y."/>
            <person name="Xu X."/>
            <person name="Zhang Y."/>
            <person name="Luo S."/>
            <person name="Chen H."/>
            <person name="Gao J."/>
            <person name="Mao Z."/>
            <person name="Pires J.C."/>
            <person name="Luo M."/>
            <person name="Kudrna D."/>
            <person name="Wing R.A."/>
            <person name="Meyers B.C."/>
            <person name="Yi K."/>
            <person name="Kong H."/>
            <person name="Lavrijsen P."/>
            <person name="Sunseri F."/>
            <person name="Falavigna A."/>
            <person name="Ye Y."/>
            <person name="Leebens-Mack J.H."/>
            <person name="Chen G."/>
        </authorList>
    </citation>
    <scope>NUCLEOTIDE SEQUENCE [LARGE SCALE GENOMIC DNA]</scope>
    <source>
        <strain evidence="5">cv. DH0086</strain>
    </source>
</reference>
<dbReference type="AlphaFoldDB" id="A0A5P1FS26"/>
<dbReference type="PROSITE" id="PS51371">
    <property type="entry name" value="CBS"/>
    <property type="match status" value="1"/>
</dbReference>
<accession>A0A5P1FS26</accession>
<dbReference type="Gene3D" id="3.10.580.10">
    <property type="entry name" value="CBS-domain"/>
    <property type="match status" value="2"/>
</dbReference>
<dbReference type="Pfam" id="PF00571">
    <property type="entry name" value="CBS"/>
    <property type="match status" value="2"/>
</dbReference>